<sequence length="538" mass="56007">MLTPAEHRAARLGGWFGIGLLAAAIGIPVAALLAGSTGAGFGVDPYLLRITRFTLLQAGLSTALSIALAIPLARALARHPALPGRSLLLRLFAIPLGLPPLVAALGLIVVWGRQGIVNAGLLRLGVDQPVSIYGLSGILMAHVFFNLPLATRLMLMGLERLPAEYWKNAAILGMTRANVFRLIEWPAIAQLAGGAAGLVFMLCVTSFTLVLVLGGGPAATTLEVAIYQALRFDFDPPRAVLLALVQIALTSAVLIALRVLKSPAEEAPQLGLSPARPDVAPGLPALADRVLILASALFVIAPLAATLVAGLRADLVRILTDALLWRAILTSLAVAAAAAATSTMLALLLVRARHSVAESQTAFAGRILSWLAGIAGSLVLLAPPVVMGAGWFLLLSGATRALALPLMIIVLINAMMALPFVIRVIEPAHRTAMSRNGRLCLSLGVTGINRLRRVDLPALARPLATAFAFAMALSLGDLGAVALFGGDRIVTLPWLLLQKMGSYRTADAAGIALILAVLCMGLMALSDRTGAGREAARP</sequence>
<feature type="transmembrane region" description="Helical" evidence="7">
    <location>
        <begin position="88"/>
        <end position="111"/>
    </location>
</feature>
<evidence type="ECO:0000259" key="8">
    <source>
        <dbReference type="PROSITE" id="PS50928"/>
    </source>
</evidence>
<feature type="transmembrane region" description="Helical" evidence="7">
    <location>
        <begin position="290"/>
        <end position="311"/>
    </location>
</feature>
<feature type="transmembrane region" description="Helical" evidence="7">
    <location>
        <begin position="370"/>
        <end position="395"/>
    </location>
</feature>
<feature type="transmembrane region" description="Helical" evidence="7">
    <location>
        <begin position="55"/>
        <end position="76"/>
    </location>
</feature>
<proteinExistence type="inferred from homology"/>
<evidence type="ECO:0000256" key="5">
    <source>
        <dbReference type="ARBA" id="ARBA00022989"/>
    </source>
</evidence>
<dbReference type="SUPFAM" id="SSF161098">
    <property type="entry name" value="MetI-like"/>
    <property type="match status" value="2"/>
</dbReference>
<comment type="similarity">
    <text evidence="7">Belongs to the binding-protein-dependent transport system permease family.</text>
</comment>
<organism evidence="9 10">
    <name type="scientific">Hoeflea marina</name>
    <dbReference type="NCBI Taxonomy" id="274592"/>
    <lineage>
        <taxon>Bacteria</taxon>
        <taxon>Pseudomonadati</taxon>
        <taxon>Pseudomonadota</taxon>
        <taxon>Alphaproteobacteria</taxon>
        <taxon>Hyphomicrobiales</taxon>
        <taxon>Rhizobiaceae</taxon>
        <taxon>Hoeflea</taxon>
    </lineage>
</organism>
<evidence type="ECO:0000256" key="2">
    <source>
        <dbReference type="ARBA" id="ARBA00022448"/>
    </source>
</evidence>
<feature type="transmembrane region" description="Helical" evidence="7">
    <location>
        <begin position="459"/>
        <end position="485"/>
    </location>
</feature>
<feature type="transmembrane region" description="Helical" evidence="7">
    <location>
        <begin position="505"/>
        <end position="525"/>
    </location>
</feature>
<dbReference type="InterPro" id="IPR035906">
    <property type="entry name" value="MetI-like_sf"/>
</dbReference>
<dbReference type="Pfam" id="PF00528">
    <property type="entry name" value="BPD_transp_1"/>
    <property type="match status" value="1"/>
</dbReference>
<dbReference type="OrthoDB" id="7066776at2"/>
<dbReference type="AlphaFoldDB" id="A0A317PEY2"/>
<evidence type="ECO:0000313" key="9">
    <source>
        <dbReference type="EMBL" id="PWV98190.1"/>
    </source>
</evidence>
<dbReference type="CDD" id="cd06261">
    <property type="entry name" value="TM_PBP2"/>
    <property type="match status" value="2"/>
</dbReference>
<dbReference type="GO" id="GO:0005886">
    <property type="term" value="C:plasma membrane"/>
    <property type="evidence" value="ECO:0007669"/>
    <property type="project" value="UniProtKB-SubCell"/>
</dbReference>
<dbReference type="PANTHER" id="PTHR30183">
    <property type="entry name" value="MOLYBDENUM TRANSPORT SYSTEM PERMEASE PROTEIN MODB"/>
    <property type="match status" value="1"/>
</dbReference>
<keyword evidence="2 7" id="KW-0813">Transport</keyword>
<feature type="transmembrane region" description="Helical" evidence="7">
    <location>
        <begin position="12"/>
        <end position="35"/>
    </location>
</feature>
<dbReference type="EMBL" id="QGTR01000005">
    <property type="protein sequence ID" value="PWV98190.1"/>
    <property type="molecule type" value="Genomic_DNA"/>
</dbReference>
<evidence type="ECO:0000313" key="10">
    <source>
        <dbReference type="Proteomes" id="UP000246352"/>
    </source>
</evidence>
<accession>A0A317PEY2</accession>
<dbReference type="RefSeq" id="WP_110033612.1">
    <property type="nucleotide sequence ID" value="NZ_QGTR01000005.1"/>
</dbReference>
<comment type="subcellular location">
    <subcellularLocation>
        <location evidence="1 7">Cell membrane</location>
        <topology evidence="1 7">Multi-pass membrane protein</topology>
    </subcellularLocation>
</comment>
<dbReference type="InterPro" id="IPR000515">
    <property type="entry name" value="MetI-like"/>
</dbReference>
<dbReference type="Gene3D" id="1.10.3720.10">
    <property type="entry name" value="MetI-like"/>
    <property type="match status" value="2"/>
</dbReference>
<dbReference type="Proteomes" id="UP000246352">
    <property type="component" value="Unassembled WGS sequence"/>
</dbReference>
<keyword evidence="10" id="KW-1185">Reference proteome</keyword>
<dbReference type="GO" id="GO:0055085">
    <property type="term" value="P:transmembrane transport"/>
    <property type="evidence" value="ECO:0007669"/>
    <property type="project" value="InterPro"/>
</dbReference>
<feature type="transmembrane region" description="Helical" evidence="7">
    <location>
        <begin position="239"/>
        <end position="260"/>
    </location>
</feature>
<feature type="transmembrane region" description="Helical" evidence="7">
    <location>
        <begin position="323"/>
        <end position="350"/>
    </location>
</feature>
<evidence type="ECO:0000256" key="3">
    <source>
        <dbReference type="ARBA" id="ARBA00022475"/>
    </source>
</evidence>
<reference evidence="9 10" key="1">
    <citation type="submission" date="2018-05" db="EMBL/GenBank/DDBJ databases">
        <title>Genomic Encyclopedia of Type Strains, Phase IV (KMG-IV): sequencing the most valuable type-strain genomes for metagenomic binning, comparative biology and taxonomic classification.</title>
        <authorList>
            <person name="Goeker M."/>
        </authorList>
    </citation>
    <scope>NUCLEOTIDE SEQUENCE [LARGE SCALE GENOMIC DNA]</scope>
    <source>
        <strain evidence="9 10">DSM 16791</strain>
    </source>
</reference>
<keyword evidence="5 7" id="KW-1133">Transmembrane helix</keyword>
<protein>
    <submittedName>
        <fullName evidence="9">Thiamine transport system permease protein</fullName>
    </submittedName>
</protein>
<feature type="transmembrane region" description="Helical" evidence="7">
    <location>
        <begin position="191"/>
        <end position="219"/>
    </location>
</feature>
<evidence type="ECO:0000256" key="4">
    <source>
        <dbReference type="ARBA" id="ARBA00022692"/>
    </source>
</evidence>
<keyword evidence="3" id="KW-1003">Cell membrane</keyword>
<name>A0A317PEY2_9HYPH</name>
<feature type="transmembrane region" description="Helical" evidence="7">
    <location>
        <begin position="131"/>
        <end position="150"/>
    </location>
</feature>
<evidence type="ECO:0000256" key="1">
    <source>
        <dbReference type="ARBA" id="ARBA00004651"/>
    </source>
</evidence>
<dbReference type="PANTHER" id="PTHR30183:SF9">
    <property type="entry name" value="THIAMINE TRANSPORT SYSTEM PERMEASE PROTEIN THIP"/>
    <property type="match status" value="1"/>
</dbReference>
<feature type="domain" description="ABC transmembrane type-1" evidence="8">
    <location>
        <begin position="51"/>
        <end position="257"/>
    </location>
</feature>
<gene>
    <name evidence="9" type="ORF">DFR52_105171</name>
</gene>
<keyword evidence="4 7" id="KW-0812">Transmembrane</keyword>
<evidence type="ECO:0000256" key="7">
    <source>
        <dbReference type="RuleBase" id="RU363032"/>
    </source>
</evidence>
<feature type="domain" description="ABC transmembrane type-1" evidence="8">
    <location>
        <begin position="324"/>
        <end position="524"/>
    </location>
</feature>
<comment type="caution">
    <text evidence="9">The sequence shown here is derived from an EMBL/GenBank/DDBJ whole genome shotgun (WGS) entry which is preliminary data.</text>
</comment>
<dbReference type="PROSITE" id="PS50928">
    <property type="entry name" value="ABC_TM1"/>
    <property type="match status" value="2"/>
</dbReference>
<evidence type="ECO:0000256" key="6">
    <source>
        <dbReference type="ARBA" id="ARBA00023136"/>
    </source>
</evidence>
<keyword evidence="6 7" id="KW-0472">Membrane</keyword>
<feature type="transmembrane region" description="Helical" evidence="7">
    <location>
        <begin position="401"/>
        <end position="425"/>
    </location>
</feature>